<gene>
    <name evidence="3" type="ORF">LLW17_00930</name>
</gene>
<proteinExistence type="predicted"/>
<dbReference type="InterPro" id="IPR024749">
    <property type="entry name" value="Collagen-bd_put"/>
</dbReference>
<comment type="caution">
    <text evidence="3">The sequence shown here is derived from an EMBL/GenBank/DDBJ whole genome shotgun (WGS) entry which is preliminary data.</text>
</comment>
<evidence type="ECO:0000259" key="2">
    <source>
        <dbReference type="Pfam" id="PF16586"/>
    </source>
</evidence>
<sequence>MKIIILLYVVLGLIKIPCSLALNSDNGSYSDSERLNTIKDDKCNFYGIANKSDQMQSWLQGSVEVTGELKKWHKITLTFDGPESSETAQPNPFMNYRLDVTFKHISSGAVYKIPGYFAADGMASETSATAGDKWKVHFAPDQIGEWQYKVDFRKGNWVAVSDREDPGESGGYMDGNSGSITIATSDKTGRDFRSKGRLNYVGKRYYQFAETGEYFLKVGPDAPENFLAYVDFDGTFHNDGHKDELVKTWEPHLKDWGEGDPSWQNGKGKAIIGVINYLAKKGLNVFSFLTNNIKGDDQNVFPYIDYDTYDRMDVSKLDQWEILFEHADKLGMFLHFKTLEMENQGLLDNGGVGAYSKLYYRELIARFGHHLALNWNLGEENGDWVKNHKTPPQFTMQRKSMAQYFFDHDPYHHPIVIHNGNSFEDLLGPDCKLTGPSIQTHKADFSMVHGEVLHWLKASAESGKPWAVAVDEPGDAQHSLLPDEEDKDHYDARRNGLWGTFMAGGWGTEWYYGYKHSHSDITAQDHRSRDLFWDQAVIAMNFFKNSVPYWEMENHNELVNNSNNENTVYCFAKPGEIYVIYINSLETASLDLNGINGKFDVKWFNPKTGGKLLKTEITELIGGGMHKLGTSPDKKQKDWTVVITKK</sequence>
<accession>A0ABS8GPQ9</accession>
<dbReference type="Pfam" id="PF16586">
    <property type="entry name" value="DUF5060"/>
    <property type="match status" value="1"/>
</dbReference>
<dbReference type="Gene3D" id="2.60.40.10">
    <property type="entry name" value="Immunoglobulins"/>
    <property type="match status" value="1"/>
</dbReference>
<reference evidence="3 4" key="1">
    <citation type="submission" date="2021-11" db="EMBL/GenBank/DDBJ databases">
        <title>Seasonal and diel survey of microbial diversity of the Tyrrhenian coast.</title>
        <authorList>
            <person name="Gattoni G."/>
            <person name="Corral P."/>
        </authorList>
    </citation>
    <scope>NUCLEOTIDE SEQUENCE [LARGE SCALE GENOMIC DNA]</scope>
    <source>
        <strain evidence="3 4">Mr9</strain>
    </source>
</reference>
<evidence type="ECO:0000313" key="3">
    <source>
        <dbReference type="EMBL" id="MCC4211267.1"/>
    </source>
</evidence>
<keyword evidence="4" id="KW-1185">Reference proteome</keyword>
<dbReference type="InterPro" id="IPR032260">
    <property type="entry name" value="DUF5060"/>
</dbReference>
<dbReference type="RefSeq" id="WP_228228391.1">
    <property type="nucleotide sequence ID" value="NZ_JAJGMW010000001.1"/>
</dbReference>
<feature type="domain" description="DUF5060" evidence="2">
    <location>
        <begin position="69"/>
        <end position="153"/>
    </location>
</feature>
<dbReference type="Pfam" id="PF12904">
    <property type="entry name" value="Collagen_bind_2"/>
    <property type="match status" value="1"/>
</dbReference>
<feature type="domain" description="Putative collagen-binding" evidence="1">
    <location>
        <begin position="557"/>
        <end position="643"/>
    </location>
</feature>
<dbReference type="Gene3D" id="3.20.20.80">
    <property type="entry name" value="Glycosidases"/>
    <property type="match status" value="1"/>
</dbReference>
<name>A0ABS8GPQ9_9FLAO</name>
<protein>
    <submittedName>
        <fullName evidence="3">DUF5060 domain-containing protein</fullName>
    </submittedName>
</protein>
<dbReference type="InterPro" id="IPR013783">
    <property type="entry name" value="Ig-like_fold"/>
</dbReference>
<organism evidence="3 4">
    <name type="scientific">Leeuwenhoekiella parthenopeia</name>
    <dbReference type="NCBI Taxonomy" id="2890320"/>
    <lineage>
        <taxon>Bacteria</taxon>
        <taxon>Pseudomonadati</taxon>
        <taxon>Bacteroidota</taxon>
        <taxon>Flavobacteriia</taxon>
        <taxon>Flavobacteriales</taxon>
        <taxon>Flavobacteriaceae</taxon>
        <taxon>Leeuwenhoekiella</taxon>
    </lineage>
</organism>
<dbReference type="Proteomes" id="UP001197770">
    <property type="component" value="Unassembled WGS sequence"/>
</dbReference>
<dbReference type="EMBL" id="JAJGMW010000001">
    <property type="protein sequence ID" value="MCC4211267.1"/>
    <property type="molecule type" value="Genomic_DNA"/>
</dbReference>
<evidence type="ECO:0000313" key="4">
    <source>
        <dbReference type="Proteomes" id="UP001197770"/>
    </source>
</evidence>
<evidence type="ECO:0000259" key="1">
    <source>
        <dbReference type="Pfam" id="PF12904"/>
    </source>
</evidence>